<dbReference type="GO" id="GO:0046872">
    <property type="term" value="F:metal ion binding"/>
    <property type="evidence" value="ECO:0007669"/>
    <property type="project" value="UniProtKB-KW"/>
</dbReference>
<dbReference type="NCBIfam" id="TIGR02665">
    <property type="entry name" value="molyb_mobA"/>
    <property type="match status" value="1"/>
</dbReference>
<dbReference type="Gene3D" id="3.90.550.10">
    <property type="entry name" value="Spore Coat Polysaccharide Biosynthesis Protein SpsA, Chain A"/>
    <property type="match status" value="1"/>
</dbReference>
<evidence type="ECO:0000313" key="10">
    <source>
        <dbReference type="EMBL" id="RAR83935.1"/>
    </source>
</evidence>
<dbReference type="PANTHER" id="PTHR19136:SF81">
    <property type="entry name" value="MOLYBDENUM COFACTOR GUANYLYLTRANSFERASE"/>
    <property type="match status" value="1"/>
</dbReference>
<name>A0A328ZF40_9BURK</name>
<keyword evidence="1 8" id="KW-0963">Cytoplasm</keyword>
<feature type="binding site" evidence="8">
    <location>
        <position position="35"/>
    </location>
    <ligand>
        <name>GTP</name>
        <dbReference type="ChEBI" id="CHEBI:37565"/>
    </ligand>
</feature>
<proteinExistence type="inferred from homology"/>
<organism evidence="10 11">
    <name type="scientific">Paracidovorax anthurii</name>
    <dbReference type="NCBI Taxonomy" id="78229"/>
    <lineage>
        <taxon>Bacteria</taxon>
        <taxon>Pseudomonadati</taxon>
        <taxon>Pseudomonadota</taxon>
        <taxon>Betaproteobacteria</taxon>
        <taxon>Burkholderiales</taxon>
        <taxon>Comamonadaceae</taxon>
        <taxon>Paracidovorax</taxon>
    </lineage>
</organism>
<accession>A0A328ZF40</accession>
<feature type="binding site" evidence="8">
    <location>
        <begin position="22"/>
        <end position="24"/>
    </location>
    <ligand>
        <name>GTP</name>
        <dbReference type="ChEBI" id="CHEBI:37565"/>
    </ligand>
</feature>
<keyword evidence="2 8" id="KW-0808">Transferase</keyword>
<dbReference type="HAMAP" id="MF_00316">
    <property type="entry name" value="MobA"/>
    <property type="match status" value="1"/>
</dbReference>
<reference evidence="10 11" key="1">
    <citation type="submission" date="2018-06" db="EMBL/GenBank/DDBJ databases">
        <title>Genomic Encyclopedia of Archaeal and Bacterial Type Strains, Phase II (KMG-II): from individual species to whole genera.</title>
        <authorList>
            <person name="Goeker M."/>
        </authorList>
    </citation>
    <scope>NUCLEOTIDE SEQUENCE [LARGE SCALE GENOMIC DNA]</scope>
    <source>
        <strain evidence="10 11">CFPB 3232</strain>
    </source>
</reference>
<keyword evidence="10" id="KW-0548">Nucleotidyltransferase</keyword>
<comment type="domain">
    <text evidence="8">The N-terminal domain determines nucleotide recognition and specific binding, while the C-terminal domain determines the specific binding to the target protein.</text>
</comment>
<evidence type="ECO:0000256" key="2">
    <source>
        <dbReference type="ARBA" id="ARBA00022679"/>
    </source>
</evidence>
<dbReference type="Proteomes" id="UP000248856">
    <property type="component" value="Unassembled WGS sequence"/>
</dbReference>
<dbReference type="GO" id="GO:1902758">
    <property type="term" value="P:bis(molybdopterin guanine dinucleotide)molybdenum biosynthetic process"/>
    <property type="evidence" value="ECO:0007669"/>
    <property type="project" value="TreeGrafter"/>
</dbReference>
<dbReference type="AlphaFoldDB" id="A0A328ZF40"/>
<dbReference type="PANTHER" id="PTHR19136">
    <property type="entry name" value="MOLYBDENUM COFACTOR GUANYLYLTRANSFERASE"/>
    <property type="match status" value="1"/>
</dbReference>
<dbReference type="InterPro" id="IPR013482">
    <property type="entry name" value="Molybde_CF_guanTrfase"/>
</dbReference>
<protein>
    <recommendedName>
        <fullName evidence="8">Molybdenum cofactor guanylyltransferase</fullName>
        <shortName evidence="8">MoCo guanylyltransferase</shortName>
        <ecNumber evidence="8">2.7.7.77</ecNumber>
    </recommendedName>
    <alternativeName>
        <fullName evidence="8">GTP:molybdopterin guanylyltransferase</fullName>
    </alternativeName>
    <alternativeName>
        <fullName evidence="8">Mo-MPT guanylyltransferase</fullName>
    </alternativeName>
    <alternativeName>
        <fullName evidence="8">Molybdopterin guanylyltransferase</fullName>
    </alternativeName>
    <alternativeName>
        <fullName evidence="8">Molybdopterin-guanine dinucleotide synthase</fullName>
        <shortName evidence="8">MGD synthase</shortName>
    </alternativeName>
</protein>
<dbReference type="EC" id="2.7.7.77" evidence="8"/>
<evidence type="ECO:0000256" key="6">
    <source>
        <dbReference type="ARBA" id="ARBA00023134"/>
    </source>
</evidence>
<comment type="catalytic activity">
    <reaction evidence="8">
        <text>Mo-molybdopterin + GTP + H(+) = Mo-molybdopterin guanine dinucleotide + diphosphate</text>
        <dbReference type="Rhea" id="RHEA:34243"/>
        <dbReference type="ChEBI" id="CHEBI:15378"/>
        <dbReference type="ChEBI" id="CHEBI:33019"/>
        <dbReference type="ChEBI" id="CHEBI:37565"/>
        <dbReference type="ChEBI" id="CHEBI:71302"/>
        <dbReference type="ChEBI" id="CHEBI:71310"/>
        <dbReference type="EC" id="2.7.7.77"/>
    </reaction>
</comment>
<comment type="caution">
    <text evidence="10">The sequence shown here is derived from an EMBL/GenBank/DDBJ whole genome shotgun (WGS) entry which is preliminary data.</text>
</comment>
<comment type="caution">
    <text evidence="8">Lacks conserved residue(s) required for the propagation of feature annotation.</text>
</comment>
<keyword evidence="3 8" id="KW-0479">Metal-binding</keyword>
<comment type="function">
    <text evidence="8">Transfers a GMP moiety from GTP to Mo-molybdopterin (Mo-MPT) cofactor (Moco or molybdenum cofactor) to form Mo-molybdopterin guanine dinucleotide (Mo-MGD) cofactor.</text>
</comment>
<evidence type="ECO:0000313" key="11">
    <source>
        <dbReference type="Proteomes" id="UP000248856"/>
    </source>
</evidence>
<dbReference type="GO" id="GO:0005737">
    <property type="term" value="C:cytoplasm"/>
    <property type="evidence" value="ECO:0007669"/>
    <property type="project" value="UniProtKB-SubCell"/>
</dbReference>
<comment type="subcellular location">
    <subcellularLocation>
        <location evidence="8">Cytoplasm</location>
    </subcellularLocation>
</comment>
<feature type="binding site" evidence="8">
    <location>
        <position position="113"/>
    </location>
    <ligand>
        <name>Mg(2+)</name>
        <dbReference type="ChEBI" id="CHEBI:18420"/>
    </ligand>
</feature>
<comment type="similarity">
    <text evidence="8">Belongs to the MobA family.</text>
</comment>
<evidence type="ECO:0000256" key="4">
    <source>
        <dbReference type="ARBA" id="ARBA00022741"/>
    </source>
</evidence>
<evidence type="ECO:0000256" key="1">
    <source>
        <dbReference type="ARBA" id="ARBA00022490"/>
    </source>
</evidence>
<dbReference type="InterPro" id="IPR025877">
    <property type="entry name" value="MobA-like_NTP_Trfase"/>
</dbReference>
<keyword evidence="6 8" id="KW-0342">GTP-binding</keyword>
<comment type="subunit">
    <text evidence="8">Monomer.</text>
</comment>
<dbReference type="RefSeq" id="WP_211322401.1">
    <property type="nucleotide sequence ID" value="NZ_CBCSGC010000262.1"/>
</dbReference>
<dbReference type="CDD" id="cd02503">
    <property type="entry name" value="MobA"/>
    <property type="match status" value="1"/>
</dbReference>
<dbReference type="InterPro" id="IPR029044">
    <property type="entry name" value="Nucleotide-diphossugar_trans"/>
</dbReference>
<dbReference type="GO" id="GO:0061603">
    <property type="term" value="F:molybdenum cofactor guanylyltransferase activity"/>
    <property type="evidence" value="ECO:0007669"/>
    <property type="project" value="UniProtKB-EC"/>
</dbReference>
<keyword evidence="4 8" id="KW-0547">Nucleotide-binding</keyword>
<sequence length="224" mass="23458">MSRPLATPPAVIACADITGLVLAGGQGARMEGRDKGLQPFHGVPLASHALDRLRPQVAEGQLMVSANRHLDRYAAFGAPVIEDAMPGHPGPLAGMLAGLDRCATPWLLTVPCDVPRFPADLARRLAEAAAGARAPGAIAAAPETPDGGTPATAPLRHHPVACLLHASLRDDLRAYLAGGGRKVMDWMDRHGMAVAVFGQPGDDPHAFRNANTLAELHRLETDTP</sequence>
<dbReference type="SUPFAM" id="SSF53448">
    <property type="entry name" value="Nucleotide-diphospho-sugar transferases"/>
    <property type="match status" value="1"/>
</dbReference>
<comment type="cofactor">
    <cofactor evidence="8">
        <name>Mg(2+)</name>
        <dbReference type="ChEBI" id="CHEBI:18420"/>
    </cofactor>
</comment>
<feature type="binding site" evidence="8">
    <location>
        <position position="113"/>
    </location>
    <ligand>
        <name>GTP</name>
        <dbReference type="ChEBI" id="CHEBI:37565"/>
    </ligand>
</feature>
<evidence type="ECO:0000256" key="5">
    <source>
        <dbReference type="ARBA" id="ARBA00022842"/>
    </source>
</evidence>
<feature type="binding site" evidence="8">
    <location>
        <position position="83"/>
    </location>
    <ligand>
        <name>GTP</name>
        <dbReference type="ChEBI" id="CHEBI:37565"/>
    </ligand>
</feature>
<evidence type="ECO:0000256" key="7">
    <source>
        <dbReference type="ARBA" id="ARBA00023150"/>
    </source>
</evidence>
<gene>
    <name evidence="8" type="primary">mobA</name>
    <name evidence="10" type="ORF">AX018_101383</name>
</gene>
<evidence type="ECO:0000256" key="8">
    <source>
        <dbReference type="HAMAP-Rule" id="MF_00316"/>
    </source>
</evidence>
<keyword evidence="11" id="KW-1185">Reference proteome</keyword>
<keyword evidence="7 8" id="KW-0501">Molybdenum cofactor biosynthesis</keyword>
<dbReference type="GO" id="GO:0005525">
    <property type="term" value="F:GTP binding"/>
    <property type="evidence" value="ECO:0007669"/>
    <property type="project" value="UniProtKB-UniRule"/>
</dbReference>
<keyword evidence="5 8" id="KW-0460">Magnesium</keyword>
<evidence type="ECO:0000256" key="3">
    <source>
        <dbReference type="ARBA" id="ARBA00022723"/>
    </source>
</evidence>
<feature type="domain" description="MobA-like NTP transferase" evidence="9">
    <location>
        <begin position="19"/>
        <end position="187"/>
    </location>
</feature>
<evidence type="ECO:0000259" key="9">
    <source>
        <dbReference type="Pfam" id="PF12804"/>
    </source>
</evidence>
<dbReference type="Pfam" id="PF12804">
    <property type="entry name" value="NTP_transf_3"/>
    <property type="match status" value="1"/>
</dbReference>
<dbReference type="EMBL" id="QLTA01000013">
    <property type="protein sequence ID" value="RAR83935.1"/>
    <property type="molecule type" value="Genomic_DNA"/>
</dbReference>